<evidence type="ECO:0000256" key="3">
    <source>
        <dbReference type="ARBA" id="ARBA00022723"/>
    </source>
</evidence>
<evidence type="ECO:0000256" key="6">
    <source>
        <dbReference type="PIRSR" id="PIRSR000025-1"/>
    </source>
</evidence>
<keyword evidence="11" id="KW-1185">Reference proteome</keyword>
<comment type="PTM">
    <text evidence="6">Binds 1 heme c group covalently per subunit.</text>
</comment>
<feature type="signal peptide" evidence="8">
    <location>
        <begin position="1"/>
        <end position="17"/>
    </location>
</feature>
<evidence type="ECO:0000256" key="4">
    <source>
        <dbReference type="ARBA" id="ARBA00022982"/>
    </source>
</evidence>
<feature type="binding site" description="axial binding residue" evidence="7">
    <location>
        <position position="49"/>
    </location>
    <ligand>
        <name>heme c</name>
        <dbReference type="ChEBI" id="CHEBI:61717"/>
    </ligand>
    <ligandPart>
        <name>Fe</name>
        <dbReference type="ChEBI" id="CHEBI:18248"/>
    </ligandPart>
</feature>
<keyword evidence="3 7" id="KW-0479">Metal-binding</keyword>
<keyword evidence="5 7" id="KW-0408">Iron</keyword>
<evidence type="ECO:0000256" key="7">
    <source>
        <dbReference type="PIRSR" id="PIRSR000025-2"/>
    </source>
</evidence>
<dbReference type="RefSeq" id="WP_126991247.1">
    <property type="nucleotide sequence ID" value="NZ_JTFC01000033.1"/>
</dbReference>
<evidence type="ECO:0000256" key="8">
    <source>
        <dbReference type="SAM" id="SignalP"/>
    </source>
</evidence>
<dbReference type="GO" id="GO:0016020">
    <property type="term" value="C:membrane"/>
    <property type="evidence" value="ECO:0007669"/>
    <property type="project" value="InterPro"/>
</dbReference>
<keyword evidence="1" id="KW-0813">Transport</keyword>
<dbReference type="InterPro" id="IPR009056">
    <property type="entry name" value="Cyt_c-like_dom"/>
</dbReference>
<dbReference type="PANTHER" id="PTHR37823:SF4">
    <property type="entry name" value="MENAQUINOL-CYTOCHROME C REDUCTASE CYTOCHROME B_C SUBUNIT"/>
    <property type="match status" value="1"/>
</dbReference>
<dbReference type="Proteomes" id="UP000288623">
    <property type="component" value="Unassembled WGS sequence"/>
</dbReference>
<dbReference type="PIRSF" id="PIRSF000025">
    <property type="entry name" value="Cytc_Bsub_c550"/>
    <property type="match status" value="1"/>
</dbReference>
<feature type="binding site" description="covalent" evidence="6">
    <location>
        <position position="45"/>
    </location>
    <ligand>
        <name>heme c</name>
        <dbReference type="ChEBI" id="CHEBI:61717"/>
    </ligand>
</feature>
<dbReference type="InterPro" id="IPR012218">
    <property type="entry name" value="Cyt_c_BACSU-c550-type"/>
</dbReference>
<protein>
    <submittedName>
        <fullName evidence="10">Cytochrome C-553</fullName>
    </submittedName>
</protein>
<proteinExistence type="predicted"/>
<dbReference type="InterPro" id="IPR051811">
    <property type="entry name" value="Cytochrome_c550/c551-like"/>
</dbReference>
<gene>
    <name evidence="10" type="ORF">QI30_14065</name>
</gene>
<dbReference type="PANTHER" id="PTHR37823">
    <property type="entry name" value="CYTOCHROME C-553-LIKE"/>
    <property type="match status" value="1"/>
</dbReference>
<dbReference type="GO" id="GO:0005506">
    <property type="term" value="F:iron ion binding"/>
    <property type="evidence" value="ECO:0007669"/>
    <property type="project" value="InterPro"/>
</dbReference>
<keyword evidence="4" id="KW-0249">Electron transport</keyword>
<dbReference type="PROSITE" id="PS51007">
    <property type="entry name" value="CYTC"/>
    <property type="match status" value="1"/>
</dbReference>
<evidence type="ECO:0000256" key="1">
    <source>
        <dbReference type="ARBA" id="ARBA00022448"/>
    </source>
</evidence>
<evidence type="ECO:0000313" key="10">
    <source>
        <dbReference type="EMBL" id="RUS53821.1"/>
    </source>
</evidence>
<dbReference type="EMBL" id="JTFC01000033">
    <property type="protein sequence ID" value="RUS53821.1"/>
    <property type="molecule type" value="Genomic_DNA"/>
</dbReference>
<dbReference type="AlphaFoldDB" id="A0A433RRL3"/>
<dbReference type="InterPro" id="IPR054782">
    <property type="entry name" value="Cytochro_C551"/>
</dbReference>
<evidence type="ECO:0000256" key="5">
    <source>
        <dbReference type="ARBA" id="ARBA00023004"/>
    </source>
</evidence>
<dbReference type="SUPFAM" id="SSF46626">
    <property type="entry name" value="Cytochrome c"/>
    <property type="match status" value="1"/>
</dbReference>
<comment type="caution">
    <text evidence="10">The sequence shown here is derived from an EMBL/GenBank/DDBJ whole genome shotgun (WGS) entry which is preliminary data.</text>
</comment>
<dbReference type="Pfam" id="PF13442">
    <property type="entry name" value="Cytochrome_CBB3"/>
    <property type="match status" value="1"/>
</dbReference>
<keyword evidence="2 6" id="KW-0349">Heme</keyword>
<feature type="chain" id="PRO_5038742674" evidence="8">
    <location>
        <begin position="18"/>
        <end position="106"/>
    </location>
</feature>
<feature type="domain" description="Cytochrome c" evidence="9">
    <location>
        <begin position="21"/>
        <end position="106"/>
    </location>
</feature>
<dbReference type="GO" id="GO:0009055">
    <property type="term" value="F:electron transfer activity"/>
    <property type="evidence" value="ECO:0007669"/>
    <property type="project" value="InterPro"/>
</dbReference>
<feature type="binding site" description="covalent" evidence="6">
    <location>
        <position position="48"/>
    </location>
    <ligand>
        <name>heme c</name>
        <dbReference type="ChEBI" id="CHEBI:61717"/>
    </ligand>
</feature>
<name>A0A433RRL3_9BACL</name>
<dbReference type="InterPro" id="IPR036909">
    <property type="entry name" value="Cyt_c-like_dom_sf"/>
</dbReference>
<dbReference type="Gene3D" id="1.10.760.10">
    <property type="entry name" value="Cytochrome c-like domain"/>
    <property type="match status" value="1"/>
</dbReference>
<feature type="binding site" description="axial binding residue" evidence="7">
    <location>
        <position position="85"/>
    </location>
    <ligand>
        <name>heme c</name>
        <dbReference type="ChEBI" id="CHEBI:61717"/>
    </ligand>
    <ligandPart>
        <name>Fe</name>
        <dbReference type="ChEBI" id="CHEBI:18248"/>
    </ligandPart>
</feature>
<keyword evidence="8" id="KW-0732">Signal</keyword>
<dbReference type="NCBIfam" id="NF045774">
    <property type="entry name" value="cytochro_C551"/>
    <property type="match status" value="1"/>
</dbReference>
<dbReference type="PROSITE" id="PS51257">
    <property type="entry name" value="PROKAR_LIPOPROTEIN"/>
    <property type="match status" value="1"/>
</dbReference>
<evidence type="ECO:0000256" key="2">
    <source>
        <dbReference type="ARBA" id="ARBA00022617"/>
    </source>
</evidence>
<accession>A0A433RRL3</accession>
<evidence type="ECO:0000259" key="9">
    <source>
        <dbReference type="PROSITE" id="PS51007"/>
    </source>
</evidence>
<dbReference type="GO" id="GO:0020037">
    <property type="term" value="F:heme binding"/>
    <property type="evidence" value="ECO:0007669"/>
    <property type="project" value="InterPro"/>
</dbReference>
<evidence type="ECO:0000313" key="11">
    <source>
        <dbReference type="Proteomes" id="UP000288623"/>
    </source>
</evidence>
<reference evidence="10 11" key="1">
    <citation type="submission" date="2014-11" db="EMBL/GenBank/DDBJ databases">
        <title>Genome sequence and analysis of novel Kurthia sp.</title>
        <authorList>
            <person name="Lawson J.N."/>
            <person name="Gonzalez J.E."/>
            <person name="Rinauldi L."/>
            <person name="Xuan Z."/>
            <person name="Firman A."/>
            <person name="Shaddox L."/>
            <person name="Trudeau A."/>
            <person name="Shah S."/>
            <person name="Reiman D."/>
        </authorList>
    </citation>
    <scope>NUCLEOTIDE SEQUENCE [LARGE SCALE GENOMIC DNA]</scope>
    <source>
        <strain evidence="10 11">3B1D</strain>
    </source>
</reference>
<sequence length="106" mass="10930">MKKAFFGVMMGASLLLAACGSSDESGKENGTSAEPDAAQLAEQKCMGCHGKNLEGGSAPALTKIGAEKSEEEIAKIIKEGTKGGMPAGLVKDEEADTLAKWLAEKK</sequence>
<organism evidence="10 11">
    <name type="scientific">Candidatus Kurthia intestinigallinarum</name>
    <dbReference type="NCBI Taxonomy" id="1562256"/>
    <lineage>
        <taxon>Bacteria</taxon>
        <taxon>Bacillati</taxon>
        <taxon>Bacillota</taxon>
        <taxon>Bacilli</taxon>
        <taxon>Bacillales</taxon>
        <taxon>Caryophanaceae</taxon>
        <taxon>Kurthia</taxon>
    </lineage>
</organism>